<gene>
    <name evidence="1" type="ORF">SAMN05216352_101319</name>
</gene>
<protein>
    <recommendedName>
        <fullName evidence="3">Acyl-CoA thioester hydrolase</fullName>
    </recommendedName>
</protein>
<dbReference type="EMBL" id="FNDU01000001">
    <property type="protein sequence ID" value="SDH44745.1"/>
    <property type="molecule type" value="Genomic_DNA"/>
</dbReference>
<organism evidence="1 2">
    <name type="scientific">Alteribacillus bidgolensis</name>
    <dbReference type="NCBI Taxonomy" id="930129"/>
    <lineage>
        <taxon>Bacteria</taxon>
        <taxon>Bacillati</taxon>
        <taxon>Bacillota</taxon>
        <taxon>Bacilli</taxon>
        <taxon>Bacillales</taxon>
        <taxon>Bacillaceae</taxon>
        <taxon>Alteribacillus</taxon>
    </lineage>
</organism>
<dbReference type="Proteomes" id="UP000199017">
    <property type="component" value="Unassembled WGS sequence"/>
</dbReference>
<sequence>MYWGRSLMFQKTIDPRVSETDGAGHFNNTIIPVWFESYLSCLPRVCHLKNGNALLLK</sequence>
<name>A0A1G8CH33_9BACI</name>
<dbReference type="SUPFAM" id="SSF54637">
    <property type="entry name" value="Thioesterase/thiol ester dehydrase-isomerase"/>
    <property type="match status" value="1"/>
</dbReference>
<dbReference type="AlphaFoldDB" id="A0A1G8CH33"/>
<evidence type="ECO:0008006" key="3">
    <source>
        <dbReference type="Google" id="ProtNLM"/>
    </source>
</evidence>
<evidence type="ECO:0000313" key="1">
    <source>
        <dbReference type="EMBL" id="SDH44745.1"/>
    </source>
</evidence>
<evidence type="ECO:0000313" key="2">
    <source>
        <dbReference type="Proteomes" id="UP000199017"/>
    </source>
</evidence>
<keyword evidence="2" id="KW-1185">Reference proteome</keyword>
<dbReference type="InterPro" id="IPR029069">
    <property type="entry name" value="HotDog_dom_sf"/>
</dbReference>
<accession>A0A1G8CH33</accession>
<dbReference type="STRING" id="930129.SAMN05216352_101319"/>
<reference evidence="1 2" key="1">
    <citation type="submission" date="2016-10" db="EMBL/GenBank/DDBJ databases">
        <authorList>
            <person name="de Groot N.N."/>
        </authorList>
    </citation>
    <scope>NUCLEOTIDE SEQUENCE [LARGE SCALE GENOMIC DNA]</scope>
    <source>
        <strain evidence="2">P4B,CCM 7963,CECT 7998,DSM 25260,IBRC-M 10614,KCTC 13821</strain>
    </source>
</reference>
<proteinExistence type="predicted"/>